<evidence type="ECO:0000313" key="4">
    <source>
        <dbReference type="Proteomes" id="UP000053477"/>
    </source>
</evidence>
<dbReference type="GO" id="GO:0016787">
    <property type="term" value="F:hydrolase activity"/>
    <property type="evidence" value="ECO:0007669"/>
    <property type="project" value="UniProtKB-KW"/>
</dbReference>
<dbReference type="OrthoDB" id="19653at2759"/>
<evidence type="ECO:0000313" key="3">
    <source>
        <dbReference type="EMBL" id="KLO07463.1"/>
    </source>
</evidence>
<dbReference type="InParanoid" id="A0A0H2RD90"/>
<reference evidence="3 4" key="1">
    <citation type="submission" date="2015-04" db="EMBL/GenBank/DDBJ databases">
        <title>Complete genome sequence of Schizopora paradoxa KUC8140, a cosmopolitan wood degrader in East Asia.</title>
        <authorList>
            <consortium name="DOE Joint Genome Institute"/>
            <person name="Min B."/>
            <person name="Park H."/>
            <person name="Jang Y."/>
            <person name="Kim J.-J."/>
            <person name="Kim K.H."/>
            <person name="Pangilinan J."/>
            <person name="Lipzen A."/>
            <person name="Riley R."/>
            <person name="Grigoriev I.V."/>
            <person name="Spatafora J.W."/>
            <person name="Choi I.-G."/>
        </authorList>
    </citation>
    <scope>NUCLEOTIDE SEQUENCE [LARGE SCALE GENOMIC DNA]</scope>
    <source>
        <strain evidence="3 4">KUC8140</strain>
    </source>
</reference>
<name>A0A0H2RD90_9AGAM</name>
<dbReference type="EMBL" id="KQ086138">
    <property type="protein sequence ID" value="KLO07463.1"/>
    <property type="molecule type" value="Genomic_DNA"/>
</dbReference>
<dbReference type="SUPFAM" id="SSF53474">
    <property type="entry name" value="alpha/beta-Hydrolases"/>
    <property type="match status" value="1"/>
</dbReference>
<sequence>MSRRTALPLEDPLASFSISTHTYKVVDRHEILVDVLIPKKLLDLGPGSDEWKKPRPISVRLHGGGLVTGKRTCASFVPRWLYSFAHEHNAIIVSPDYRLLPEATAEELLDDLDDFWAWLPSGLPIALREASAKAAGLEAGNGLEADFDRVMVHGESAGGYCALQLVLSNFRPSVDKEPAFGAPQSRLRIRVLVAVYPMCDFRHRHWTEAYVKDINGAPQLPASTIDDHLAAMKNASPRSIVSSAEYSDARGMLFLAAVQQGRLAELLGHERERKEGARGRVHIEDRIEGGAKLPPTLFVHGTADTGVPVECADRLVTLMKERDAVVKPNEMGEDEGWEPLMYARVDGEEHGFDLDLGPEDAEWVKKGLDFVETVWLKAG</sequence>
<dbReference type="PANTHER" id="PTHR48081">
    <property type="entry name" value="AB HYDROLASE SUPERFAMILY PROTEIN C4A8.06C"/>
    <property type="match status" value="1"/>
</dbReference>
<accession>A0A0H2RD90</accession>
<dbReference type="InterPro" id="IPR029058">
    <property type="entry name" value="AB_hydrolase_fold"/>
</dbReference>
<feature type="domain" description="Alpha/beta hydrolase fold-3" evidence="2">
    <location>
        <begin position="59"/>
        <end position="228"/>
    </location>
</feature>
<dbReference type="InterPro" id="IPR050300">
    <property type="entry name" value="GDXG_lipolytic_enzyme"/>
</dbReference>
<evidence type="ECO:0000256" key="1">
    <source>
        <dbReference type="ARBA" id="ARBA00022801"/>
    </source>
</evidence>
<protein>
    <submittedName>
        <fullName evidence="3">Alpha/beta-hydrolase</fullName>
    </submittedName>
</protein>
<proteinExistence type="predicted"/>
<dbReference type="PANTHER" id="PTHR48081:SF3">
    <property type="entry name" value="ALPHA_BETA HYDROLASE FOLD-3 DOMAIN-CONTAINING PROTEIN"/>
    <property type="match status" value="1"/>
</dbReference>
<organism evidence="3 4">
    <name type="scientific">Schizopora paradoxa</name>
    <dbReference type="NCBI Taxonomy" id="27342"/>
    <lineage>
        <taxon>Eukaryota</taxon>
        <taxon>Fungi</taxon>
        <taxon>Dikarya</taxon>
        <taxon>Basidiomycota</taxon>
        <taxon>Agaricomycotina</taxon>
        <taxon>Agaricomycetes</taxon>
        <taxon>Hymenochaetales</taxon>
        <taxon>Schizoporaceae</taxon>
        <taxon>Schizopora</taxon>
    </lineage>
</organism>
<dbReference type="InterPro" id="IPR013094">
    <property type="entry name" value="AB_hydrolase_3"/>
</dbReference>
<keyword evidence="1 3" id="KW-0378">Hydrolase</keyword>
<dbReference type="STRING" id="27342.A0A0H2RD90"/>
<dbReference type="Pfam" id="PF07859">
    <property type="entry name" value="Abhydrolase_3"/>
    <property type="match status" value="1"/>
</dbReference>
<dbReference type="Proteomes" id="UP000053477">
    <property type="component" value="Unassembled WGS sequence"/>
</dbReference>
<keyword evidence="4" id="KW-1185">Reference proteome</keyword>
<gene>
    <name evidence="3" type="ORF">SCHPADRAFT_836687</name>
</gene>
<evidence type="ECO:0000259" key="2">
    <source>
        <dbReference type="Pfam" id="PF07859"/>
    </source>
</evidence>
<dbReference type="Gene3D" id="3.40.50.1820">
    <property type="entry name" value="alpha/beta hydrolase"/>
    <property type="match status" value="1"/>
</dbReference>
<dbReference type="AlphaFoldDB" id="A0A0H2RD90"/>